<comment type="subcellular location">
    <subcellularLocation>
        <location evidence="1">Cell membrane</location>
        <topology evidence="1">Multi-pass membrane protein</topology>
    </subcellularLocation>
</comment>
<dbReference type="PANTHER" id="PTHR43394">
    <property type="entry name" value="ATP-DEPENDENT PERMEASE MDL1, MITOCHONDRIAL"/>
    <property type="match status" value="1"/>
</dbReference>
<dbReference type="EMBL" id="BAABME010006067">
    <property type="protein sequence ID" value="GAA0167368.1"/>
    <property type="molecule type" value="Genomic_DNA"/>
</dbReference>
<dbReference type="PROSITE" id="PS50893">
    <property type="entry name" value="ABC_TRANSPORTER_2"/>
    <property type="match status" value="2"/>
</dbReference>
<evidence type="ECO:0000256" key="7">
    <source>
        <dbReference type="ARBA" id="ARBA00022840"/>
    </source>
</evidence>
<comment type="similarity">
    <text evidence="2">Belongs to the ABC transporter superfamily. ABCB family. Multidrug resistance exporter (TC 3.A.1.201) subfamily.</text>
</comment>
<evidence type="ECO:0000256" key="8">
    <source>
        <dbReference type="ARBA" id="ARBA00022989"/>
    </source>
</evidence>
<dbReference type="InterPro" id="IPR039421">
    <property type="entry name" value="Type_1_exporter"/>
</dbReference>
<dbReference type="Pfam" id="PF00664">
    <property type="entry name" value="ABC_membrane"/>
    <property type="match status" value="2"/>
</dbReference>
<keyword evidence="5" id="KW-0677">Repeat</keyword>
<evidence type="ECO:0000256" key="4">
    <source>
        <dbReference type="ARBA" id="ARBA00022692"/>
    </source>
</evidence>
<dbReference type="Proteomes" id="UP001454036">
    <property type="component" value="Unassembled WGS sequence"/>
</dbReference>
<dbReference type="CDD" id="cd03249">
    <property type="entry name" value="ABC_MTABC3_MDL1_MDL2"/>
    <property type="match status" value="1"/>
</dbReference>
<dbReference type="PANTHER" id="PTHR43394:SF16">
    <property type="entry name" value="ABC TRANSPORTER B FAMILY MEMBER 4-LIKE ISOFORM X1"/>
    <property type="match status" value="1"/>
</dbReference>
<keyword evidence="4 11" id="KW-0812">Transmembrane</keyword>
<accession>A0AAV3QWF8</accession>
<feature type="domain" description="ABC transmembrane type-1" evidence="13">
    <location>
        <begin position="63"/>
        <end position="349"/>
    </location>
</feature>
<evidence type="ECO:0000256" key="10">
    <source>
        <dbReference type="ARBA" id="ARBA00023180"/>
    </source>
</evidence>
<dbReference type="SUPFAM" id="SSF90123">
    <property type="entry name" value="ABC transporter transmembrane region"/>
    <property type="match status" value="2"/>
</dbReference>
<dbReference type="FunFam" id="3.40.50.300:FF:000066">
    <property type="entry name" value="ABC transporter B family member 1"/>
    <property type="match status" value="2"/>
</dbReference>
<feature type="transmembrane region" description="Helical" evidence="11">
    <location>
        <begin position="109"/>
        <end position="129"/>
    </location>
</feature>
<name>A0AAV3QWF8_LITER</name>
<evidence type="ECO:0000256" key="6">
    <source>
        <dbReference type="ARBA" id="ARBA00022741"/>
    </source>
</evidence>
<dbReference type="PROSITE" id="PS50929">
    <property type="entry name" value="ABC_TM1F"/>
    <property type="match status" value="2"/>
</dbReference>
<dbReference type="Gene3D" id="3.40.50.300">
    <property type="entry name" value="P-loop containing nucleotide triphosphate hydrolases"/>
    <property type="match status" value="2"/>
</dbReference>
<protein>
    <submittedName>
        <fullName evidence="14">ATP-binding cassette</fullName>
    </submittedName>
</protein>
<evidence type="ECO:0000259" key="12">
    <source>
        <dbReference type="PROSITE" id="PS50893"/>
    </source>
</evidence>
<keyword evidence="15" id="KW-1185">Reference proteome</keyword>
<organism evidence="14 15">
    <name type="scientific">Lithospermum erythrorhizon</name>
    <name type="common">Purple gromwell</name>
    <name type="synonym">Lithospermum officinale var. erythrorhizon</name>
    <dbReference type="NCBI Taxonomy" id="34254"/>
    <lineage>
        <taxon>Eukaryota</taxon>
        <taxon>Viridiplantae</taxon>
        <taxon>Streptophyta</taxon>
        <taxon>Embryophyta</taxon>
        <taxon>Tracheophyta</taxon>
        <taxon>Spermatophyta</taxon>
        <taxon>Magnoliopsida</taxon>
        <taxon>eudicotyledons</taxon>
        <taxon>Gunneridae</taxon>
        <taxon>Pentapetalae</taxon>
        <taxon>asterids</taxon>
        <taxon>lamiids</taxon>
        <taxon>Boraginales</taxon>
        <taxon>Boraginaceae</taxon>
        <taxon>Boraginoideae</taxon>
        <taxon>Lithospermeae</taxon>
        <taxon>Lithospermum</taxon>
    </lineage>
</organism>
<dbReference type="GO" id="GO:0015421">
    <property type="term" value="F:ABC-type oligopeptide transporter activity"/>
    <property type="evidence" value="ECO:0007669"/>
    <property type="project" value="TreeGrafter"/>
</dbReference>
<keyword evidence="10" id="KW-0325">Glycoprotein</keyword>
<dbReference type="InterPro" id="IPR027417">
    <property type="entry name" value="P-loop_NTPase"/>
</dbReference>
<keyword evidence="6" id="KW-0547">Nucleotide-binding</keyword>
<feature type="transmembrane region" description="Helical" evidence="11">
    <location>
        <begin position="699"/>
        <end position="723"/>
    </location>
</feature>
<dbReference type="InterPro" id="IPR003593">
    <property type="entry name" value="AAA+_ATPase"/>
</dbReference>
<evidence type="ECO:0000256" key="11">
    <source>
        <dbReference type="SAM" id="Phobius"/>
    </source>
</evidence>
<feature type="transmembrane region" description="Helical" evidence="11">
    <location>
        <begin position="182"/>
        <end position="201"/>
    </location>
</feature>
<keyword evidence="8 11" id="KW-1133">Transmembrane helix</keyword>
<feature type="transmembrane region" description="Helical" evidence="11">
    <location>
        <begin position="317"/>
        <end position="337"/>
    </location>
</feature>
<dbReference type="InterPro" id="IPR036640">
    <property type="entry name" value="ABC1_TM_sf"/>
</dbReference>
<evidence type="ECO:0000256" key="1">
    <source>
        <dbReference type="ARBA" id="ARBA00004651"/>
    </source>
</evidence>
<dbReference type="InterPro" id="IPR011527">
    <property type="entry name" value="ABC1_TM_dom"/>
</dbReference>
<dbReference type="SMART" id="SM00382">
    <property type="entry name" value="AAA"/>
    <property type="match status" value="2"/>
</dbReference>
<keyword evidence="3" id="KW-0813">Transport</keyword>
<reference evidence="14 15" key="1">
    <citation type="submission" date="2024-01" db="EMBL/GenBank/DDBJ databases">
        <title>The complete chloroplast genome sequence of Lithospermum erythrorhizon: insights into the phylogenetic relationship among Boraginaceae species and the maternal lineages of purple gromwells.</title>
        <authorList>
            <person name="Okada T."/>
            <person name="Watanabe K."/>
        </authorList>
    </citation>
    <scope>NUCLEOTIDE SEQUENCE [LARGE SCALE GENOMIC DNA]</scope>
</reference>
<keyword evidence="9 11" id="KW-0472">Membrane</keyword>
<evidence type="ECO:0000256" key="5">
    <source>
        <dbReference type="ARBA" id="ARBA00022737"/>
    </source>
</evidence>
<evidence type="ECO:0000256" key="9">
    <source>
        <dbReference type="ARBA" id="ARBA00023136"/>
    </source>
</evidence>
<feature type="transmembrane region" description="Helical" evidence="11">
    <location>
        <begin position="280"/>
        <end position="305"/>
    </location>
</feature>
<keyword evidence="7 14" id="KW-0067">ATP-binding</keyword>
<dbReference type="InterPro" id="IPR003439">
    <property type="entry name" value="ABC_transporter-like_ATP-bd"/>
</dbReference>
<evidence type="ECO:0000256" key="2">
    <source>
        <dbReference type="ARBA" id="ARBA00007577"/>
    </source>
</evidence>
<evidence type="ECO:0000256" key="3">
    <source>
        <dbReference type="ARBA" id="ARBA00022448"/>
    </source>
</evidence>
<dbReference type="GO" id="GO:0005743">
    <property type="term" value="C:mitochondrial inner membrane"/>
    <property type="evidence" value="ECO:0007669"/>
    <property type="project" value="TreeGrafter"/>
</dbReference>
<dbReference type="CDD" id="cd18577">
    <property type="entry name" value="ABC_6TM_Pgp_ABCB1_D1_like"/>
    <property type="match status" value="1"/>
</dbReference>
<evidence type="ECO:0000313" key="14">
    <source>
        <dbReference type="EMBL" id="GAA0167368.1"/>
    </source>
</evidence>
<feature type="domain" description="ABC transporter" evidence="12">
    <location>
        <begin position="384"/>
        <end position="619"/>
    </location>
</feature>
<feature type="transmembrane region" description="Helical" evidence="11">
    <location>
        <begin position="743"/>
        <end position="766"/>
    </location>
</feature>
<dbReference type="GO" id="GO:0016887">
    <property type="term" value="F:ATP hydrolysis activity"/>
    <property type="evidence" value="ECO:0007669"/>
    <property type="project" value="InterPro"/>
</dbReference>
<dbReference type="AlphaFoldDB" id="A0AAV3QWF8"/>
<dbReference type="InterPro" id="IPR017871">
    <property type="entry name" value="ABC_transporter-like_CS"/>
</dbReference>
<sequence>MSDSGRSKVHTYTGCNNSNNNNNIIIIDDDNNNNIDGKKLKGKRVLLGKLFYFGDGVDIALVVVGSICAIMNGTSQPVMALLFGSLVETFGTSDHQNIVHNITKVCLKIFYLGIGNGVVACLQGLCWSITGERQVVRLQGEYLSAILRQDISYFDSEVANNKGIGMMSANASLIHDAISDKVGKFIQLLSTFVGSFIIAFIKGWLLALVLVSIIPALVITGLSVAISISRLSTTMQAAFAEAKTIVEDTIRAIKTITAFNGEDEAIAKYRIRLERASACLIRHGLVSGVGLGLVSVSVFSSYGLAMWYGCKLIIEKGYTGGQIISVLVAMVFSGMALGQTSSCISTLAATQATLNKMFETIDCRPVIDSCNAKGIVMENVKGEIEFVDVHFRYPSRPEVEIFDGLSLHIPSGKCTALVGKSGCGKSTIINLLERFYDPDGGEIFIDGINLKKLQIKWLREQIGLVGQEPVLFATTIKENIAYGKEDATIDEIKAAIKFANATFVDDLPMGLETMVGDLGAQLSGGQKQRLAIARVILRDPTIFLLDEATSALDAESEQIVQGTLLKLISNRTTLVITHRLSNVESADNIAVIHHGKIIEQGTHSELTKDYNGLYYQLVCSNDANNTRDRIKLDMDGPKIHSERKILSLGKLLGLSSRMFEENDTKNTTTIENIKKNDKQHSSNGCILIKKLARLCKQESAILVLGSIAASIHGLAFPAFGFLFATSIKTFYEPQKQLKRDSKFWALMYVALGNITLVVVIFQNCLFGVASGKLSKRLCAFLLKTIVHKDGSWFDDPANSSGAVGARLSAISLSLQSLLGNGLALAVQNIAAVVAGILMSFIVNTTLAAIVLALVVVVLMLNSTEMKILAKFVSNAKALHEEQSKVASDAFWSMKTVASFCAEHKVIDLYQRKSIATLMYRFKIGCISSLFAGLSRFTFYLANSLCFYAGAVLVQHEKAMILDVIKVYLALTISAIGLVEASGIASYTKTATSIMDSVFEIILGSKANIHEGLLSLPNVVGNIEFQNVVFSYPSRPDVKVFRGLCLSIPNGKTVVLVGESGNGKSTIIKLLERFYEVNSGSILLDGINIQKFNLRWLRQQIGLVSQEPILFDDTILANISYGKQGEIAREEIIAAANTANAHQFISALPQGYDTLIGDRGAQLSGGQKQRIAIARAIAKDPKILLLDEVTSALDTESTNIVQEALLGISLSMNKTTIMVTHQLSSIKGSDTIAFIRDGVIIEQGHHDQLMSTPNGTYGSMVQHFMMKQS</sequence>
<dbReference type="GO" id="GO:0005886">
    <property type="term" value="C:plasma membrane"/>
    <property type="evidence" value="ECO:0007669"/>
    <property type="project" value="UniProtKB-SubCell"/>
</dbReference>
<evidence type="ECO:0000313" key="15">
    <source>
        <dbReference type="Proteomes" id="UP001454036"/>
    </source>
</evidence>
<dbReference type="CDD" id="cd18578">
    <property type="entry name" value="ABC_6TM_Pgp_ABCB1_D2_like"/>
    <property type="match status" value="1"/>
</dbReference>
<dbReference type="SUPFAM" id="SSF52540">
    <property type="entry name" value="P-loop containing nucleoside triphosphate hydrolases"/>
    <property type="match status" value="2"/>
</dbReference>
<feature type="transmembrane region" description="Helical" evidence="11">
    <location>
        <begin position="840"/>
        <end position="860"/>
    </location>
</feature>
<dbReference type="GO" id="GO:0005524">
    <property type="term" value="F:ATP binding"/>
    <property type="evidence" value="ECO:0007669"/>
    <property type="project" value="UniProtKB-KW"/>
</dbReference>
<dbReference type="Gene3D" id="1.20.1560.10">
    <property type="entry name" value="ABC transporter type 1, transmembrane domain"/>
    <property type="match status" value="1"/>
</dbReference>
<dbReference type="Pfam" id="PF00005">
    <property type="entry name" value="ABC_tran"/>
    <property type="match status" value="2"/>
</dbReference>
<feature type="domain" description="ABC transporter" evidence="12">
    <location>
        <begin position="1022"/>
        <end position="1261"/>
    </location>
</feature>
<gene>
    <name evidence="14" type="ORF">LIER_22314</name>
</gene>
<comment type="caution">
    <text evidence="14">The sequence shown here is derived from an EMBL/GenBank/DDBJ whole genome shotgun (WGS) entry which is preliminary data.</text>
</comment>
<feature type="domain" description="ABC transmembrane type-1" evidence="13">
    <location>
        <begin position="703"/>
        <end position="989"/>
    </location>
</feature>
<feature type="transmembrane region" description="Helical" evidence="11">
    <location>
        <begin position="50"/>
        <end position="72"/>
    </location>
</feature>
<dbReference type="PROSITE" id="PS00211">
    <property type="entry name" value="ABC_TRANSPORTER_1"/>
    <property type="match status" value="2"/>
</dbReference>
<dbReference type="GO" id="GO:0090374">
    <property type="term" value="P:oligopeptide export from mitochondrion"/>
    <property type="evidence" value="ECO:0007669"/>
    <property type="project" value="TreeGrafter"/>
</dbReference>
<proteinExistence type="inferred from homology"/>
<evidence type="ECO:0000259" key="13">
    <source>
        <dbReference type="PROSITE" id="PS50929"/>
    </source>
</evidence>
<feature type="transmembrane region" description="Helical" evidence="11">
    <location>
        <begin position="207"/>
        <end position="228"/>
    </location>
</feature>